<evidence type="ECO:0000313" key="5">
    <source>
        <dbReference type="Proteomes" id="UP000587002"/>
    </source>
</evidence>
<organism evidence="4 5">
    <name type="scientific">Saccharopolyspora hordei</name>
    <dbReference type="NCBI Taxonomy" id="1838"/>
    <lineage>
        <taxon>Bacteria</taxon>
        <taxon>Bacillati</taxon>
        <taxon>Actinomycetota</taxon>
        <taxon>Actinomycetes</taxon>
        <taxon>Pseudonocardiales</taxon>
        <taxon>Pseudonocardiaceae</taxon>
        <taxon>Saccharopolyspora</taxon>
    </lineage>
</organism>
<protein>
    <submittedName>
        <fullName evidence="4">Peptide/nickel transport system substrate-binding protein</fullName>
    </submittedName>
</protein>
<dbReference type="CDD" id="cd08511">
    <property type="entry name" value="PBP2_NikA_DppA_OppA_like_5"/>
    <property type="match status" value="1"/>
</dbReference>
<feature type="signal peptide" evidence="2">
    <location>
        <begin position="1"/>
        <end position="20"/>
    </location>
</feature>
<name>A0A853AU99_9PSEU</name>
<dbReference type="Gene3D" id="3.40.190.10">
    <property type="entry name" value="Periplasmic binding protein-like II"/>
    <property type="match status" value="1"/>
</dbReference>
<gene>
    <name evidence="4" type="ORF">HNR68_004855</name>
</gene>
<dbReference type="PROSITE" id="PS51257">
    <property type="entry name" value="PROKAR_LIPOPROTEIN"/>
    <property type="match status" value="1"/>
</dbReference>
<dbReference type="GO" id="GO:0015833">
    <property type="term" value="P:peptide transport"/>
    <property type="evidence" value="ECO:0007669"/>
    <property type="project" value="TreeGrafter"/>
</dbReference>
<evidence type="ECO:0000313" key="4">
    <source>
        <dbReference type="EMBL" id="NYI86225.1"/>
    </source>
</evidence>
<proteinExistence type="predicted"/>
<dbReference type="GO" id="GO:0042597">
    <property type="term" value="C:periplasmic space"/>
    <property type="evidence" value="ECO:0007669"/>
    <property type="project" value="UniProtKB-ARBA"/>
</dbReference>
<dbReference type="GO" id="GO:0043190">
    <property type="term" value="C:ATP-binding cassette (ABC) transporter complex"/>
    <property type="evidence" value="ECO:0007669"/>
    <property type="project" value="InterPro"/>
</dbReference>
<dbReference type="Gene3D" id="3.90.76.10">
    <property type="entry name" value="Dipeptide-binding Protein, Domain 1"/>
    <property type="match status" value="1"/>
</dbReference>
<accession>A0A853AU99</accession>
<sequence>MATRVRRTAPAAALLTLAVAATGCSPLVDVEQTAGQLRASVQAPTVRGGEAVIALDQEPDKLDPTLATTLAGRQVFSSMCEKLYDVDPAGRPVPQLAAELPRTSPDGRELTIPLRTGVLFNDGTPFDAAAVKKSLDRHRELPSSGRRSELTAVESVEVVDPTTVRLRLAQPSAPLTTVLADRAGMVMSPAKLDELGEDFSDDPVCVGPFKFVERVAQDRIVLERSEFYYDRDAVRLDRLVYKAVPDDNIRIANLRSGEFDVVWEVGPPDVPVVSRERDLVLLNQPSIQYMGITVNVGNVDGEHGHVDGPLADDPRVREALSLAIDRETLNRIAFNGLYQPACGPIPPTSEFATPVTQACPPHDVARARQLLAEAGVRTPLRVELLLQNDSSTSRVGQVIQAMAAEAGFDVVLRPSESTSAISAGKKGRFQTFLIGWSGRPDPDGNITGMHASGAAQNYSGAATPEVDALLAQAAAEQDTDRRRRLYEQVVQQLQQRNNVIYLYRQQYYTAHTADMAGVEVYPDGIMRLKTAGFVESGS</sequence>
<dbReference type="InterPro" id="IPR000914">
    <property type="entry name" value="SBP_5_dom"/>
</dbReference>
<dbReference type="PANTHER" id="PTHR30290:SF38">
    <property type="entry name" value="D,D-DIPEPTIDE-BINDING PERIPLASMIC PROTEIN DDPA-RELATED"/>
    <property type="match status" value="1"/>
</dbReference>
<dbReference type="SUPFAM" id="SSF53850">
    <property type="entry name" value="Periplasmic binding protein-like II"/>
    <property type="match status" value="1"/>
</dbReference>
<dbReference type="PANTHER" id="PTHR30290">
    <property type="entry name" value="PERIPLASMIC BINDING COMPONENT OF ABC TRANSPORTER"/>
    <property type="match status" value="1"/>
</dbReference>
<dbReference type="InterPro" id="IPR030678">
    <property type="entry name" value="Peptide/Ni-bd"/>
</dbReference>
<dbReference type="Gene3D" id="3.10.105.10">
    <property type="entry name" value="Dipeptide-binding Protein, Domain 3"/>
    <property type="match status" value="1"/>
</dbReference>
<feature type="chain" id="PRO_5032704171" evidence="2">
    <location>
        <begin position="21"/>
        <end position="538"/>
    </location>
</feature>
<dbReference type="PIRSF" id="PIRSF002741">
    <property type="entry name" value="MppA"/>
    <property type="match status" value="1"/>
</dbReference>
<evidence type="ECO:0000259" key="3">
    <source>
        <dbReference type="Pfam" id="PF00496"/>
    </source>
</evidence>
<dbReference type="GO" id="GO:1904680">
    <property type="term" value="F:peptide transmembrane transporter activity"/>
    <property type="evidence" value="ECO:0007669"/>
    <property type="project" value="TreeGrafter"/>
</dbReference>
<dbReference type="InterPro" id="IPR039424">
    <property type="entry name" value="SBP_5"/>
</dbReference>
<evidence type="ECO:0000256" key="2">
    <source>
        <dbReference type="SAM" id="SignalP"/>
    </source>
</evidence>
<keyword evidence="1 2" id="KW-0732">Signal</keyword>
<comment type="caution">
    <text evidence="4">The sequence shown here is derived from an EMBL/GenBank/DDBJ whole genome shotgun (WGS) entry which is preliminary data.</text>
</comment>
<dbReference type="RefSeq" id="WP_179724026.1">
    <property type="nucleotide sequence ID" value="NZ_BAABFH010000001.1"/>
</dbReference>
<evidence type="ECO:0000256" key="1">
    <source>
        <dbReference type="ARBA" id="ARBA00022729"/>
    </source>
</evidence>
<dbReference type="AlphaFoldDB" id="A0A853AU99"/>
<reference evidence="4 5" key="1">
    <citation type="submission" date="2020-07" db="EMBL/GenBank/DDBJ databases">
        <title>Sequencing the genomes of 1000 actinobacteria strains.</title>
        <authorList>
            <person name="Klenk H.-P."/>
        </authorList>
    </citation>
    <scope>NUCLEOTIDE SEQUENCE [LARGE SCALE GENOMIC DNA]</scope>
    <source>
        <strain evidence="4 5">DSM 44065</strain>
    </source>
</reference>
<dbReference type="Pfam" id="PF00496">
    <property type="entry name" value="SBP_bac_5"/>
    <property type="match status" value="1"/>
</dbReference>
<keyword evidence="5" id="KW-1185">Reference proteome</keyword>
<dbReference type="Proteomes" id="UP000587002">
    <property type="component" value="Unassembled WGS sequence"/>
</dbReference>
<dbReference type="EMBL" id="JACCFJ010000001">
    <property type="protein sequence ID" value="NYI86225.1"/>
    <property type="molecule type" value="Genomic_DNA"/>
</dbReference>
<feature type="domain" description="Solute-binding protein family 5" evidence="3">
    <location>
        <begin position="92"/>
        <end position="453"/>
    </location>
</feature>